<feature type="transmembrane region" description="Helical" evidence="1">
    <location>
        <begin position="40"/>
        <end position="58"/>
    </location>
</feature>
<dbReference type="STRING" id="86666.SAMN04490247_0276"/>
<keyword evidence="1" id="KW-0472">Membrane</keyword>
<gene>
    <name evidence="3" type="ORF">SAMN04490247_0276</name>
</gene>
<dbReference type="EMBL" id="FNEV01000001">
    <property type="protein sequence ID" value="SDI97368.1"/>
    <property type="molecule type" value="Genomic_DNA"/>
</dbReference>
<dbReference type="AlphaFoldDB" id="A0A1G8PYB8"/>
<protein>
    <submittedName>
        <fullName evidence="3">Spore maturation protein A</fullName>
    </submittedName>
</protein>
<keyword evidence="1" id="KW-1133">Transmembrane helix</keyword>
<keyword evidence="4" id="KW-1185">Reference proteome</keyword>
<feature type="transmembrane region" description="Helical" evidence="1">
    <location>
        <begin position="165"/>
        <end position="183"/>
    </location>
</feature>
<reference evidence="4" key="1">
    <citation type="submission" date="2016-10" db="EMBL/GenBank/DDBJ databases">
        <authorList>
            <person name="Varghese N."/>
            <person name="Submissions S."/>
        </authorList>
    </citation>
    <scope>NUCLEOTIDE SEQUENCE [LARGE SCALE GENOMIC DNA]</scope>
    <source>
        <strain evidence="4">DSM 4771</strain>
    </source>
</reference>
<evidence type="ECO:0000256" key="1">
    <source>
        <dbReference type="SAM" id="Phobius"/>
    </source>
</evidence>
<dbReference type="Proteomes" id="UP000199225">
    <property type="component" value="Unassembled WGS sequence"/>
</dbReference>
<organism evidence="3 4">
    <name type="scientific">Salimicrobium halophilum</name>
    <dbReference type="NCBI Taxonomy" id="86666"/>
    <lineage>
        <taxon>Bacteria</taxon>
        <taxon>Bacillati</taxon>
        <taxon>Bacillota</taxon>
        <taxon>Bacilli</taxon>
        <taxon>Bacillales</taxon>
        <taxon>Bacillaceae</taxon>
        <taxon>Salimicrobium</taxon>
    </lineage>
</organism>
<feature type="domain" description="Nucleoside transporter/FeoB GTPase Gate" evidence="2">
    <location>
        <begin position="42"/>
        <end position="152"/>
    </location>
</feature>
<accession>A0A1G8PYB8</accession>
<evidence type="ECO:0000259" key="2">
    <source>
        <dbReference type="Pfam" id="PF07670"/>
    </source>
</evidence>
<dbReference type="OrthoDB" id="9782481at2"/>
<keyword evidence="1" id="KW-0812">Transmembrane</keyword>
<sequence>MVNLIWVFLSAVGILVAAFNGRMQEVNEAVFQSLETGVEIAIQLLGILMFWLGMMKIAEKSGLIEKVSDVFTPFVTRIFPDIPKDHKVTGYIVSNMTANIFGLGNAATPLGIKAMKELQTLSGDKERATRPMITLLALNTSSLTLIPTTVIAIRMKYDSTDPTSIIPATIMATAISTIAALLIDRWLNYRKSVDSL</sequence>
<evidence type="ECO:0000313" key="3">
    <source>
        <dbReference type="EMBL" id="SDI97368.1"/>
    </source>
</evidence>
<dbReference type="Pfam" id="PF07670">
    <property type="entry name" value="Gate"/>
    <property type="match status" value="1"/>
</dbReference>
<feature type="transmembrane region" description="Helical" evidence="1">
    <location>
        <begin position="132"/>
        <end position="153"/>
    </location>
</feature>
<proteinExistence type="predicted"/>
<dbReference type="RefSeq" id="WP_093191141.1">
    <property type="nucleotide sequence ID" value="NZ_FNEV01000001.1"/>
</dbReference>
<name>A0A1G8PYB8_9BACI</name>
<dbReference type="InterPro" id="IPR011642">
    <property type="entry name" value="Gate_dom"/>
</dbReference>
<evidence type="ECO:0000313" key="4">
    <source>
        <dbReference type="Proteomes" id="UP000199225"/>
    </source>
</evidence>